<keyword evidence="4" id="KW-0460">Magnesium</keyword>
<comment type="caution">
    <text evidence="6">The sequence shown here is derived from an EMBL/GenBank/DDBJ whole genome shotgun (WGS) entry which is preliminary data.</text>
</comment>
<evidence type="ECO:0000256" key="4">
    <source>
        <dbReference type="ARBA" id="ARBA00022842"/>
    </source>
</evidence>
<dbReference type="PANTHER" id="PTHR12629:SF0">
    <property type="entry name" value="DIPHOSPHOINOSITOL-POLYPHOSPHATE DIPHOSPHATASE"/>
    <property type="match status" value="1"/>
</dbReference>
<dbReference type="InterPro" id="IPR000086">
    <property type="entry name" value="NUDIX_hydrolase_dom"/>
</dbReference>
<organism evidence="6 7">
    <name type="scientific">[Roseibacterium] beibuensis</name>
    <dbReference type="NCBI Taxonomy" id="1193142"/>
    <lineage>
        <taxon>Bacteria</taxon>
        <taxon>Pseudomonadati</taxon>
        <taxon>Pseudomonadota</taxon>
        <taxon>Alphaproteobacteria</taxon>
        <taxon>Rhodobacterales</taxon>
        <taxon>Roseobacteraceae</taxon>
        <taxon>Roseicyclus</taxon>
    </lineage>
</organism>
<feature type="domain" description="Nudix hydrolase" evidence="5">
    <location>
        <begin position="12"/>
        <end position="153"/>
    </location>
</feature>
<dbReference type="PANTHER" id="PTHR12629">
    <property type="entry name" value="DIPHOSPHOINOSITOL POLYPHOSPHATE PHOSPHOHYDROLASE"/>
    <property type="match status" value="1"/>
</dbReference>
<dbReference type="EMBL" id="BAABHW010000001">
    <property type="protein sequence ID" value="GAA5065863.1"/>
    <property type="molecule type" value="Genomic_DNA"/>
</dbReference>
<evidence type="ECO:0000313" key="7">
    <source>
        <dbReference type="Proteomes" id="UP001499910"/>
    </source>
</evidence>
<dbReference type="SUPFAM" id="SSF55811">
    <property type="entry name" value="Nudix"/>
    <property type="match status" value="1"/>
</dbReference>
<keyword evidence="3 6" id="KW-0378">Hydrolase</keyword>
<dbReference type="InterPro" id="IPR047198">
    <property type="entry name" value="DDP-like_NUDIX"/>
</dbReference>
<dbReference type="GO" id="GO:0016787">
    <property type="term" value="F:hydrolase activity"/>
    <property type="evidence" value="ECO:0007669"/>
    <property type="project" value="UniProtKB-KW"/>
</dbReference>
<evidence type="ECO:0000259" key="5">
    <source>
        <dbReference type="PROSITE" id="PS51462"/>
    </source>
</evidence>
<dbReference type="Pfam" id="PF00293">
    <property type="entry name" value="NUDIX"/>
    <property type="match status" value="1"/>
</dbReference>
<dbReference type="CDD" id="cd04666">
    <property type="entry name" value="NUDIX_DIPP2_like_Nudt4"/>
    <property type="match status" value="1"/>
</dbReference>
<comment type="cofactor">
    <cofactor evidence="1">
        <name>Mg(2+)</name>
        <dbReference type="ChEBI" id="CHEBI:18420"/>
    </cofactor>
</comment>
<dbReference type="PROSITE" id="PS51462">
    <property type="entry name" value="NUDIX"/>
    <property type="match status" value="1"/>
</dbReference>
<keyword evidence="2" id="KW-0479">Metal-binding</keyword>
<sequence>MRIAGVSKRETRTQFAALCYRVSKTPKGKKGKEAAPAVEILLVSSRDTGRWIIPKGWPMDGMTPAAAAAQEAWEEAGVRGRAHGQCVGLYAYDKWLDEELSLPCIVAVFPVEVKKLDKDFPESDERKRKWFSPKKAAQKVDEPELKVILESFDPARLY</sequence>
<protein>
    <submittedName>
        <fullName evidence="6">NUDIX hydrolase</fullName>
    </submittedName>
</protein>
<evidence type="ECO:0000256" key="1">
    <source>
        <dbReference type="ARBA" id="ARBA00001946"/>
    </source>
</evidence>
<reference evidence="7" key="1">
    <citation type="journal article" date="2019" name="Int. J. Syst. Evol. Microbiol.">
        <title>The Global Catalogue of Microorganisms (GCM) 10K type strain sequencing project: providing services to taxonomists for standard genome sequencing and annotation.</title>
        <authorList>
            <consortium name="The Broad Institute Genomics Platform"/>
            <consortium name="The Broad Institute Genome Sequencing Center for Infectious Disease"/>
            <person name="Wu L."/>
            <person name="Ma J."/>
        </authorList>
    </citation>
    <scope>NUCLEOTIDE SEQUENCE [LARGE SCALE GENOMIC DNA]</scope>
    <source>
        <strain evidence="7">JCM 18015</strain>
    </source>
</reference>
<keyword evidence="7" id="KW-1185">Reference proteome</keyword>
<evidence type="ECO:0000256" key="2">
    <source>
        <dbReference type="ARBA" id="ARBA00022723"/>
    </source>
</evidence>
<evidence type="ECO:0000313" key="6">
    <source>
        <dbReference type="EMBL" id="GAA5065863.1"/>
    </source>
</evidence>
<dbReference type="Proteomes" id="UP001499910">
    <property type="component" value="Unassembled WGS sequence"/>
</dbReference>
<name>A0ABP9KYR6_9RHOB</name>
<dbReference type="InterPro" id="IPR015797">
    <property type="entry name" value="NUDIX_hydrolase-like_dom_sf"/>
</dbReference>
<proteinExistence type="predicted"/>
<accession>A0ABP9KYR6</accession>
<gene>
    <name evidence="6" type="ORF">GCM10023209_03870</name>
</gene>
<dbReference type="Gene3D" id="3.90.79.10">
    <property type="entry name" value="Nucleoside Triphosphate Pyrophosphohydrolase"/>
    <property type="match status" value="1"/>
</dbReference>
<evidence type="ECO:0000256" key="3">
    <source>
        <dbReference type="ARBA" id="ARBA00022801"/>
    </source>
</evidence>